<feature type="signal peptide" evidence="3">
    <location>
        <begin position="1"/>
        <end position="24"/>
    </location>
</feature>
<dbReference type="SMART" id="SM00062">
    <property type="entry name" value="PBPb"/>
    <property type="match status" value="1"/>
</dbReference>
<sequence length="249" mass="27952">MKSVFKPILLCVITLLFAQQAAWACSKTLRMGTNEVNWAPYIIKQGNKFVGIEIDTINTVFEHSSFCVSWHYFPSLLRVQEELKHGRIDITFAASFTEQRARYAHFSLPYRQETMLLYKHTAAASVDSLAAVFKKGYSAGVNRGSFFGEQFEQLRAQYPEQVVLTGDANKRFGMLNKKRVDYVIDDSIVAQYFAKKYVTVEQAKNVPPVNVNGVHFMMSKKSVSVSDVAAVNALIKKNQAAIAAIYGAI</sequence>
<dbReference type="AlphaFoldDB" id="A0A510XVF0"/>
<dbReference type="SUPFAM" id="SSF53850">
    <property type="entry name" value="Periplasmic binding protein-like II"/>
    <property type="match status" value="1"/>
</dbReference>
<feature type="chain" id="PRO_5022143336" description="Solute-binding protein family 3/N-terminal domain-containing protein" evidence="3">
    <location>
        <begin position="25"/>
        <end position="249"/>
    </location>
</feature>
<proteinExistence type="inferred from homology"/>
<keyword evidence="6" id="KW-1185">Reference proteome</keyword>
<evidence type="ECO:0000256" key="3">
    <source>
        <dbReference type="SAM" id="SignalP"/>
    </source>
</evidence>
<evidence type="ECO:0000256" key="2">
    <source>
        <dbReference type="ARBA" id="ARBA00022729"/>
    </source>
</evidence>
<dbReference type="Proteomes" id="UP000321419">
    <property type="component" value="Unassembled WGS sequence"/>
</dbReference>
<evidence type="ECO:0000313" key="6">
    <source>
        <dbReference type="Proteomes" id="UP000321419"/>
    </source>
</evidence>
<evidence type="ECO:0000256" key="1">
    <source>
        <dbReference type="ARBA" id="ARBA00010333"/>
    </source>
</evidence>
<comment type="similarity">
    <text evidence="1">Belongs to the bacterial solute-binding protein 3 family.</text>
</comment>
<dbReference type="EMBL" id="BJUM01000015">
    <property type="protein sequence ID" value="GEK54983.1"/>
    <property type="molecule type" value="Genomic_DNA"/>
</dbReference>
<dbReference type="Pfam" id="PF00497">
    <property type="entry name" value="SBP_bac_3"/>
    <property type="match status" value="1"/>
</dbReference>
<dbReference type="Gene3D" id="3.40.190.10">
    <property type="entry name" value="Periplasmic binding protein-like II"/>
    <property type="match status" value="2"/>
</dbReference>
<accession>A0A510XVF0</accession>
<organism evidence="5 6">
    <name type="scientific">Pseudoalteromonas espejiana</name>
    <dbReference type="NCBI Taxonomy" id="28107"/>
    <lineage>
        <taxon>Bacteria</taxon>
        <taxon>Pseudomonadati</taxon>
        <taxon>Pseudomonadota</taxon>
        <taxon>Gammaproteobacteria</taxon>
        <taxon>Alteromonadales</taxon>
        <taxon>Pseudoalteromonadaceae</taxon>
        <taxon>Pseudoalteromonas</taxon>
    </lineage>
</organism>
<dbReference type="PANTHER" id="PTHR35936">
    <property type="entry name" value="MEMBRANE-BOUND LYTIC MUREIN TRANSGLYCOSYLASE F"/>
    <property type="match status" value="1"/>
</dbReference>
<reference evidence="5 6" key="1">
    <citation type="submission" date="2019-07" db="EMBL/GenBank/DDBJ databases">
        <title>Whole genome shotgun sequence of Pseudoalteromonas espejiana NBRC 102222.</title>
        <authorList>
            <person name="Hosoyama A."/>
            <person name="Uohara A."/>
            <person name="Ohji S."/>
            <person name="Ichikawa N."/>
        </authorList>
    </citation>
    <scope>NUCLEOTIDE SEQUENCE [LARGE SCALE GENOMIC DNA]</scope>
    <source>
        <strain evidence="5 6">NBRC 102222</strain>
    </source>
</reference>
<evidence type="ECO:0000259" key="4">
    <source>
        <dbReference type="SMART" id="SM00062"/>
    </source>
</evidence>
<name>A0A510XVF0_9GAMM</name>
<protein>
    <recommendedName>
        <fullName evidence="4">Solute-binding protein family 3/N-terminal domain-containing protein</fullName>
    </recommendedName>
</protein>
<dbReference type="PANTHER" id="PTHR35936:SF25">
    <property type="entry name" value="ABC TRANSPORTER SUBSTRATE-BINDING PROTEIN"/>
    <property type="match status" value="1"/>
</dbReference>
<dbReference type="RefSeq" id="WP_245852293.1">
    <property type="nucleotide sequence ID" value="NZ_BJUM01000015.1"/>
</dbReference>
<dbReference type="InterPro" id="IPR001638">
    <property type="entry name" value="Solute-binding_3/MltF_N"/>
</dbReference>
<keyword evidence="2 3" id="KW-0732">Signal</keyword>
<evidence type="ECO:0000313" key="5">
    <source>
        <dbReference type="EMBL" id="GEK54983.1"/>
    </source>
</evidence>
<comment type="caution">
    <text evidence="5">The sequence shown here is derived from an EMBL/GenBank/DDBJ whole genome shotgun (WGS) entry which is preliminary data.</text>
</comment>
<gene>
    <name evidence="5" type="ORF">PES01_18280</name>
</gene>
<feature type="domain" description="Solute-binding protein family 3/N-terminal" evidence="4">
    <location>
        <begin position="28"/>
        <end position="249"/>
    </location>
</feature>